<dbReference type="Proteomes" id="UP000327362">
    <property type="component" value="Plasmid p1-JPH1"/>
</dbReference>
<keyword evidence="1" id="KW-0472">Membrane</keyword>
<accession>A0AAI8X5D6</accession>
<dbReference type="AlphaFoldDB" id="A0AAI8X5D6"/>
<evidence type="ECO:0000256" key="1">
    <source>
        <dbReference type="SAM" id="Phobius"/>
    </source>
</evidence>
<keyword evidence="1" id="KW-1133">Transmembrane helix</keyword>
<proteinExistence type="predicted"/>
<reference evidence="2 3" key="1">
    <citation type="submission" date="2019-09" db="EMBL/GenBank/DDBJ databases">
        <title>Complete genome sequence of Mycobacterium avium subsp. hominissuis strain JP-H-1.</title>
        <authorList>
            <person name="Kinoshita Y."/>
            <person name="Niwa H."/>
            <person name="Uchida-Fujii E."/>
            <person name="Nukada T."/>
        </authorList>
    </citation>
    <scope>NUCLEOTIDE SEQUENCE [LARGE SCALE GENOMIC DNA]</scope>
    <source>
        <strain evidence="2 3">JP-H-1</strain>
        <plasmid evidence="2 3">p1-JPH1</plasmid>
    </source>
</reference>
<dbReference type="EMBL" id="AP020327">
    <property type="protein sequence ID" value="BBN50822.1"/>
    <property type="molecule type" value="Genomic_DNA"/>
</dbReference>
<keyword evidence="2" id="KW-0614">Plasmid</keyword>
<geneLocation type="plasmid" evidence="2 3">
    <name>p1-JPH1</name>
</geneLocation>
<protein>
    <submittedName>
        <fullName evidence="2">Uncharacterized protein</fullName>
    </submittedName>
</protein>
<gene>
    <name evidence="2" type="ORF">JPH1_52970</name>
</gene>
<keyword evidence="1" id="KW-0812">Transmembrane</keyword>
<feature type="transmembrane region" description="Helical" evidence="1">
    <location>
        <begin position="53"/>
        <end position="71"/>
    </location>
</feature>
<name>A0AAI8X5D6_MYCAV</name>
<sequence>MTKKRERSDIVFPVPDRRLVRTLSSAALAAVALVFAVSQLWSGAEAYTGWATASRFFIGAFWSAGACYFASRGCAAWRDYRGRNDAPRIEQIENP</sequence>
<organism evidence="2 3">
    <name type="scientific">Mycobacterium avium subsp. hominissuis</name>
    <dbReference type="NCBI Taxonomy" id="439334"/>
    <lineage>
        <taxon>Bacteria</taxon>
        <taxon>Bacillati</taxon>
        <taxon>Actinomycetota</taxon>
        <taxon>Actinomycetes</taxon>
        <taxon>Mycobacteriales</taxon>
        <taxon>Mycobacteriaceae</taxon>
        <taxon>Mycobacterium</taxon>
        <taxon>Mycobacterium avium complex (MAC)</taxon>
    </lineage>
</organism>
<feature type="transmembrane region" description="Helical" evidence="1">
    <location>
        <begin position="20"/>
        <end position="41"/>
    </location>
</feature>
<evidence type="ECO:0000313" key="3">
    <source>
        <dbReference type="Proteomes" id="UP000327362"/>
    </source>
</evidence>
<dbReference type="RefSeq" id="WP_142305057.1">
    <property type="nucleotide sequence ID" value="NZ_AP020327.1"/>
</dbReference>
<evidence type="ECO:0000313" key="2">
    <source>
        <dbReference type="EMBL" id="BBN50822.1"/>
    </source>
</evidence>